<keyword evidence="1" id="KW-0812">Transmembrane</keyword>
<dbReference type="Pfam" id="PF14110">
    <property type="entry name" value="DUF4282"/>
    <property type="match status" value="1"/>
</dbReference>
<evidence type="ECO:0000313" key="3">
    <source>
        <dbReference type="Proteomes" id="UP000650477"/>
    </source>
</evidence>
<accession>A0A8I0PS17</accession>
<proteinExistence type="predicted"/>
<dbReference type="Proteomes" id="UP000650477">
    <property type="component" value="Unassembled WGS sequence"/>
</dbReference>
<dbReference type="InterPro" id="IPR025557">
    <property type="entry name" value="DUF4282"/>
</dbReference>
<dbReference type="EMBL" id="PKLF01000002">
    <property type="protein sequence ID" value="MBE8611253.1"/>
    <property type="molecule type" value="Genomic_DNA"/>
</dbReference>
<keyword evidence="1" id="KW-1133">Transmembrane helix</keyword>
<feature type="transmembrane region" description="Helical" evidence="1">
    <location>
        <begin position="20"/>
        <end position="39"/>
    </location>
</feature>
<organism evidence="2 3">
    <name type="scientific">Morganella morganii</name>
    <name type="common">Proteus morganii</name>
    <dbReference type="NCBI Taxonomy" id="582"/>
    <lineage>
        <taxon>Bacteria</taxon>
        <taxon>Pseudomonadati</taxon>
        <taxon>Pseudomonadota</taxon>
        <taxon>Gammaproteobacteria</taxon>
        <taxon>Enterobacterales</taxon>
        <taxon>Morganellaceae</taxon>
        <taxon>Morganella</taxon>
    </lineage>
</organism>
<evidence type="ECO:0000313" key="2">
    <source>
        <dbReference type="EMBL" id="MBE8611253.1"/>
    </source>
</evidence>
<evidence type="ECO:0000256" key="1">
    <source>
        <dbReference type="SAM" id="Phobius"/>
    </source>
</evidence>
<sequence length="91" mass="9819">MLKSLLTFDQMITPKLITVLYWLGLIGVLFSGIATIFVSNAYGGGFFSGLISGLATIIFGGLGVRISCELIILSFNIYGKLKEIAENTKPQ</sequence>
<name>A0A8I0PS17_MORMO</name>
<keyword evidence="1" id="KW-0472">Membrane</keyword>
<reference evidence="2" key="1">
    <citation type="submission" date="2017-12" db="EMBL/GenBank/DDBJ databases">
        <title>Genome sequencing and analysis.</title>
        <authorList>
            <person name="Huang Y.-T."/>
        </authorList>
    </citation>
    <scope>NUCLEOTIDE SEQUENCE</scope>
    <source>
        <strain evidence="2">VGH116</strain>
    </source>
</reference>
<gene>
    <name evidence="2" type="ORF">CYG68_02280</name>
</gene>
<protein>
    <submittedName>
        <fullName evidence="2">DUF4282 domain-containing protein</fullName>
    </submittedName>
</protein>
<dbReference type="RefSeq" id="WP_036414580.1">
    <property type="nucleotide sequence ID" value="NZ_BFCJ01000218.1"/>
</dbReference>
<dbReference type="AlphaFoldDB" id="A0A8I0PS17"/>
<comment type="caution">
    <text evidence="2">The sequence shown here is derived from an EMBL/GenBank/DDBJ whole genome shotgun (WGS) entry which is preliminary data.</text>
</comment>